<keyword evidence="2" id="KW-1185">Reference proteome</keyword>
<reference evidence="1" key="1">
    <citation type="submission" date="2023-10" db="EMBL/GenBank/DDBJ databases">
        <authorList>
            <person name="Rodriguez Cubillos JULIANA M."/>
            <person name="De Vega J."/>
        </authorList>
    </citation>
    <scope>NUCLEOTIDE SEQUENCE</scope>
</reference>
<accession>A0ACB0MBZ3</accession>
<organism evidence="1 2">
    <name type="scientific">Trifolium pratense</name>
    <name type="common">Red clover</name>
    <dbReference type="NCBI Taxonomy" id="57577"/>
    <lineage>
        <taxon>Eukaryota</taxon>
        <taxon>Viridiplantae</taxon>
        <taxon>Streptophyta</taxon>
        <taxon>Embryophyta</taxon>
        <taxon>Tracheophyta</taxon>
        <taxon>Spermatophyta</taxon>
        <taxon>Magnoliopsida</taxon>
        <taxon>eudicotyledons</taxon>
        <taxon>Gunneridae</taxon>
        <taxon>Pentapetalae</taxon>
        <taxon>rosids</taxon>
        <taxon>fabids</taxon>
        <taxon>Fabales</taxon>
        <taxon>Fabaceae</taxon>
        <taxon>Papilionoideae</taxon>
        <taxon>50 kb inversion clade</taxon>
        <taxon>NPAAA clade</taxon>
        <taxon>Hologalegina</taxon>
        <taxon>IRL clade</taxon>
        <taxon>Trifolieae</taxon>
        <taxon>Trifolium</taxon>
    </lineage>
</organism>
<evidence type="ECO:0000313" key="1">
    <source>
        <dbReference type="EMBL" id="CAJ2678850.1"/>
    </source>
</evidence>
<name>A0ACB0MBZ3_TRIPR</name>
<dbReference type="Proteomes" id="UP001177021">
    <property type="component" value="Unassembled WGS sequence"/>
</dbReference>
<proteinExistence type="predicted"/>
<comment type="caution">
    <text evidence="1">The sequence shown here is derived from an EMBL/GenBank/DDBJ whole genome shotgun (WGS) entry which is preliminary data.</text>
</comment>
<dbReference type="EMBL" id="CASHSV030000823">
    <property type="protein sequence ID" value="CAJ2678850.1"/>
    <property type="molecule type" value="Genomic_DNA"/>
</dbReference>
<sequence>MQCSAGSWTNSTRILPLNEVITKAAALTEGRRSDFFNHSAVDSLSALAWIAFTGKGCGMSMPVAHVEESWQMDEFYSNKVLVELSCIRPFLNHFRLHLLSQKWGCLLFFKRLVQEMSQQIQGCHNYGPVCFSFKRRELYLRVL</sequence>
<protein>
    <submittedName>
        <fullName evidence="1">Uncharacterized protein</fullName>
    </submittedName>
</protein>
<evidence type="ECO:0000313" key="2">
    <source>
        <dbReference type="Proteomes" id="UP001177021"/>
    </source>
</evidence>
<gene>
    <name evidence="1" type="ORF">MILVUS5_LOCUS41070</name>
</gene>